<sequence length="416" mass="47569">MQRIPWNIYLFLALVAVFPLIDSVNGFFLTTGETFPIGILYRFAFFCFLLFAIFSKVMPKSRYTFLTFLFILGSFLLFLLQSIVLENPISRVTSDLGVLVKYFLWALIPYYMYQRRETFQILWLNRIFTVINLFFTAGLIIPYLLGVGTYTYAASEAGYKGFFYAQNDLSCAFIILITLSGWELHKKLQGKWRMGLILSLLLYVGNFFCLILIGMKTGILYGAFVSLILLVTVLFGSLYRSFLHRLTIWIICLGILLWGAIKGARDIVSMLSGTFERLSYFYQLYDGDLVRLLSSSRSTFLDGGMTAFLSDPHFYFTFFGGQGFQYRLEQFGRMGLIEMDFFDAFFGFGLIGMILLLVLLGYFLKLALEKEGRSVYSFILIVVIFYGFFAGHVLFSALSSTFLGLICGAVLITRKT</sequence>
<gene>
    <name evidence="2" type="ORF">HB912_02500</name>
</gene>
<evidence type="ECO:0000256" key="1">
    <source>
        <dbReference type="SAM" id="Phobius"/>
    </source>
</evidence>
<name>A0A841ZMM1_9LIST</name>
<feature type="transmembrane region" description="Helical" evidence="1">
    <location>
        <begin position="219"/>
        <end position="239"/>
    </location>
</feature>
<evidence type="ECO:0000313" key="3">
    <source>
        <dbReference type="Proteomes" id="UP000559885"/>
    </source>
</evidence>
<organism evidence="2 3">
    <name type="scientific">Listeria aquatica</name>
    <dbReference type="NCBI Taxonomy" id="1494960"/>
    <lineage>
        <taxon>Bacteria</taxon>
        <taxon>Bacillati</taxon>
        <taxon>Bacillota</taxon>
        <taxon>Bacilli</taxon>
        <taxon>Bacillales</taxon>
        <taxon>Listeriaceae</taxon>
        <taxon>Listeria</taxon>
    </lineage>
</organism>
<proteinExistence type="predicted"/>
<feature type="transmembrane region" description="Helical" evidence="1">
    <location>
        <begin position="246"/>
        <end position="264"/>
    </location>
</feature>
<feature type="transmembrane region" description="Helical" evidence="1">
    <location>
        <begin position="164"/>
        <end position="182"/>
    </location>
</feature>
<comment type="caution">
    <text evidence="2">The sequence shown here is derived from an EMBL/GenBank/DDBJ whole genome shotgun (WGS) entry which is preliminary data.</text>
</comment>
<evidence type="ECO:0000313" key="2">
    <source>
        <dbReference type="EMBL" id="MBC1520514.1"/>
    </source>
</evidence>
<reference evidence="2 3" key="1">
    <citation type="submission" date="2020-03" db="EMBL/GenBank/DDBJ databases">
        <title>Soil Listeria distribution.</title>
        <authorList>
            <person name="Liao J."/>
            <person name="Wiedmann M."/>
        </authorList>
    </citation>
    <scope>NUCLEOTIDE SEQUENCE [LARGE SCALE GENOMIC DNA]</scope>
    <source>
        <strain evidence="2 3">FSL L7-1507</strain>
    </source>
</reference>
<feature type="transmembrane region" description="Helical" evidence="1">
    <location>
        <begin position="96"/>
        <end position="113"/>
    </location>
</feature>
<dbReference type="Pfam" id="PF13425">
    <property type="entry name" value="O-antigen_lig"/>
    <property type="match status" value="2"/>
</dbReference>
<keyword evidence="1" id="KW-1133">Transmembrane helix</keyword>
<keyword evidence="1" id="KW-0812">Transmembrane</keyword>
<feature type="transmembrane region" description="Helical" evidence="1">
    <location>
        <begin position="36"/>
        <end position="54"/>
    </location>
</feature>
<feature type="transmembrane region" description="Helical" evidence="1">
    <location>
        <begin position="66"/>
        <end position="84"/>
    </location>
</feature>
<dbReference type="EMBL" id="JAARRM010000001">
    <property type="protein sequence ID" value="MBC1520514.1"/>
    <property type="molecule type" value="Genomic_DNA"/>
</dbReference>
<dbReference type="AlphaFoldDB" id="A0A841ZMM1"/>
<dbReference type="Proteomes" id="UP000559885">
    <property type="component" value="Unassembled WGS sequence"/>
</dbReference>
<feature type="transmembrane region" description="Helical" evidence="1">
    <location>
        <begin position="125"/>
        <end position="144"/>
    </location>
</feature>
<protein>
    <submittedName>
        <fullName evidence="2">Uncharacterized protein</fullName>
    </submittedName>
</protein>
<feature type="transmembrane region" description="Helical" evidence="1">
    <location>
        <begin position="194"/>
        <end position="213"/>
    </location>
</feature>
<accession>A0A841ZMM1</accession>
<keyword evidence="1" id="KW-0472">Membrane</keyword>
<feature type="transmembrane region" description="Helical" evidence="1">
    <location>
        <begin position="344"/>
        <end position="363"/>
    </location>
</feature>
<dbReference type="InterPro" id="IPR049504">
    <property type="entry name" value="O-antigen_lig"/>
</dbReference>
<feature type="transmembrane region" description="Helical" evidence="1">
    <location>
        <begin position="375"/>
        <end position="391"/>
    </location>
</feature>